<gene>
    <name evidence="1" type="ORF">SAMN06265338_12414</name>
</gene>
<reference evidence="2" key="1">
    <citation type="submission" date="2017-06" db="EMBL/GenBank/DDBJ databases">
        <authorList>
            <person name="Varghese N."/>
            <person name="Submissions S."/>
        </authorList>
    </citation>
    <scope>NUCLEOTIDE SEQUENCE [LARGE SCALE GENOMIC DNA]</scope>
    <source>
        <strain evidence="2">DSM 137</strain>
    </source>
</reference>
<keyword evidence="2" id="KW-1185">Reference proteome</keyword>
<dbReference type="InterPro" id="IPR036388">
    <property type="entry name" value="WH-like_DNA-bd_sf"/>
</dbReference>
<protein>
    <submittedName>
        <fullName evidence="1">Helix-turn-helix domain-containing protein</fullName>
    </submittedName>
</protein>
<name>A0A212SBY0_RHOAC</name>
<dbReference type="AlphaFoldDB" id="A0A212SBY0"/>
<proteinExistence type="predicted"/>
<evidence type="ECO:0000313" key="1">
    <source>
        <dbReference type="EMBL" id="SNB83052.1"/>
    </source>
</evidence>
<dbReference type="RefSeq" id="WP_088522460.1">
    <property type="nucleotide sequence ID" value="NZ_FYDG01000024.1"/>
</dbReference>
<evidence type="ECO:0000313" key="2">
    <source>
        <dbReference type="Proteomes" id="UP000198418"/>
    </source>
</evidence>
<dbReference type="Proteomes" id="UP000198418">
    <property type="component" value="Unassembled WGS sequence"/>
</dbReference>
<sequence>MSIAVRDWAEKQTVGGPDKKLLLLQLANFCNASGECWPTLASLSALTEMSEDSVRRGLAALEEKGLISRRSHDGRDLIVVLADTICRERRDALQSPHVAAVFVKVDTDAWRAWKQHLAARGEDMPTPIRRAGDGGSIEGWFFDTLFPPAQQQSNG</sequence>
<dbReference type="SUPFAM" id="SSF46785">
    <property type="entry name" value="Winged helix' DNA-binding domain"/>
    <property type="match status" value="1"/>
</dbReference>
<organism evidence="1 2">
    <name type="scientific">Rhodoblastus acidophilus</name>
    <name type="common">Rhodopseudomonas acidophila</name>
    <dbReference type="NCBI Taxonomy" id="1074"/>
    <lineage>
        <taxon>Bacteria</taxon>
        <taxon>Pseudomonadati</taxon>
        <taxon>Pseudomonadota</taxon>
        <taxon>Alphaproteobacteria</taxon>
        <taxon>Hyphomicrobiales</taxon>
        <taxon>Rhodoblastaceae</taxon>
        <taxon>Rhodoblastus</taxon>
    </lineage>
</organism>
<dbReference type="InterPro" id="IPR036390">
    <property type="entry name" value="WH_DNA-bd_sf"/>
</dbReference>
<dbReference type="Pfam" id="PF13730">
    <property type="entry name" value="HTH_36"/>
    <property type="match status" value="1"/>
</dbReference>
<dbReference type="EMBL" id="FYDG01000024">
    <property type="protein sequence ID" value="SNB83052.1"/>
    <property type="molecule type" value="Genomic_DNA"/>
</dbReference>
<dbReference type="OrthoDB" id="7862895at2"/>
<dbReference type="Gene3D" id="1.10.10.10">
    <property type="entry name" value="Winged helix-like DNA-binding domain superfamily/Winged helix DNA-binding domain"/>
    <property type="match status" value="1"/>
</dbReference>
<accession>A0A212SBY0</accession>